<protein>
    <recommendedName>
        <fullName evidence="4">Gliding motility protein GldN</fullName>
    </recommendedName>
</protein>
<gene>
    <name evidence="2" type="ORF">GCM10017764_20880</name>
</gene>
<evidence type="ECO:0000313" key="3">
    <source>
        <dbReference type="Proteomes" id="UP000620550"/>
    </source>
</evidence>
<reference evidence="3" key="1">
    <citation type="journal article" date="2019" name="Int. J. Syst. Evol. Microbiol.">
        <title>The Global Catalogue of Microorganisms (GCM) 10K type strain sequencing project: providing services to taxonomists for standard genome sequencing and annotation.</title>
        <authorList>
            <consortium name="The Broad Institute Genomics Platform"/>
            <consortium name="The Broad Institute Genome Sequencing Center for Infectious Disease"/>
            <person name="Wu L."/>
            <person name="Ma J."/>
        </authorList>
    </citation>
    <scope>NUCLEOTIDE SEQUENCE [LARGE SCALE GENOMIC DNA]</scope>
    <source>
        <strain evidence="3">CGMCC 1.12966</strain>
    </source>
</reference>
<sequence length="349" mass="39540">MKNFGEMKKIVCSLLALGYFFVAFGQQENLSNSTKPIHIEEPIDGYVAKTDLENRKVVPYANIRQTDIAYSKRVWREIDLREKMNKAFASPKSRLIDIIIDAVMKGELTAYDPTPSENDPNGDSFKNVLPIDQVMARFGGDSVLVEEFNENNEVVSSRYESRTFSGDHIVKFRIKEDWIFDKQRSVFEPRIVGIAPLIVPQIPGLESSAGVVSTGDPGAPSTDFDPFDPFSVPPAQQSAENNPAPVMPVSAGNNAFVPQIDPTPAFWIYFPEARHILVNKEVVNRSNDATGLSYDDVFIRRMFASYIVKESNPDDLRIKDYLNEGVERLYESERIKKSLMDYEQDLWSY</sequence>
<name>A0ABQ3HV18_9SPHI</name>
<evidence type="ECO:0008006" key="4">
    <source>
        <dbReference type="Google" id="ProtNLM"/>
    </source>
</evidence>
<dbReference type="InterPro" id="IPR019847">
    <property type="entry name" value="Gliding_motility_assoc_GldN"/>
</dbReference>
<keyword evidence="3" id="KW-1185">Reference proteome</keyword>
<dbReference type="Pfam" id="PF19841">
    <property type="entry name" value="GldN"/>
    <property type="match status" value="2"/>
</dbReference>
<feature type="chain" id="PRO_5047088126" description="Gliding motility protein GldN" evidence="1">
    <location>
        <begin position="26"/>
        <end position="349"/>
    </location>
</feature>
<evidence type="ECO:0000313" key="2">
    <source>
        <dbReference type="EMBL" id="GHE37447.1"/>
    </source>
</evidence>
<dbReference type="EMBL" id="BNAF01000007">
    <property type="protein sequence ID" value="GHE37447.1"/>
    <property type="molecule type" value="Genomic_DNA"/>
</dbReference>
<organism evidence="2 3">
    <name type="scientific">Sphingobacterium griseoflavum</name>
    <dbReference type="NCBI Taxonomy" id="1474952"/>
    <lineage>
        <taxon>Bacteria</taxon>
        <taxon>Pseudomonadati</taxon>
        <taxon>Bacteroidota</taxon>
        <taxon>Sphingobacteriia</taxon>
        <taxon>Sphingobacteriales</taxon>
        <taxon>Sphingobacteriaceae</taxon>
        <taxon>Sphingobacterium</taxon>
    </lineage>
</organism>
<feature type="signal peptide" evidence="1">
    <location>
        <begin position="1"/>
        <end position="25"/>
    </location>
</feature>
<dbReference type="Proteomes" id="UP000620550">
    <property type="component" value="Unassembled WGS sequence"/>
</dbReference>
<comment type="caution">
    <text evidence="2">The sequence shown here is derived from an EMBL/GenBank/DDBJ whole genome shotgun (WGS) entry which is preliminary data.</text>
</comment>
<accession>A0ABQ3HV18</accession>
<keyword evidence="1" id="KW-0732">Signal</keyword>
<proteinExistence type="predicted"/>
<evidence type="ECO:0000256" key="1">
    <source>
        <dbReference type="SAM" id="SignalP"/>
    </source>
</evidence>